<dbReference type="InterPro" id="IPR006612">
    <property type="entry name" value="THAP_Znf"/>
</dbReference>
<dbReference type="GO" id="GO:0008270">
    <property type="term" value="F:zinc ion binding"/>
    <property type="evidence" value="ECO:0007669"/>
    <property type="project" value="UniProtKB-KW"/>
</dbReference>
<comment type="caution">
    <text evidence="7">The sequence shown here is derived from an EMBL/GenBank/DDBJ whole genome shotgun (WGS) entry which is preliminary data.</text>
</comment>
<proteinExistence type="predicted"/>
<gene>
    <name evidence="7" type="ORF">FWK35_00019343</name>
</gene>
<dbReference type="SUPFAM" id="SSF57716">
    <property type="entry name" value="Glucocorticoid receptor-like (DNA-binding domain)"/>
    <property type="match status" value="1"/>
</dbReference>
<name>A0A6G0YEN1_APHCR</name>
<dbReference type="GO" id="GO:0003677">
    <property type="term" value="F:DNA binding"/>
    <property type="evidence" value="ECO:0007669"/>
    <property type="project" value="UniProtKB-UniRule"/>
</dbReference>
<keyword evidence="3" id="KW-0862">Zinc</keyword>
<evidence type="ECO:0000256" key="5">
    <source>
        <dbReference type="PROSITE-ProRule" id="PRU00309"/>
    </source>
</evidence>
<evidence type="ECO:0000256" key="2">
    <source>
        <dbReference type="ARBA" id="ARBA00022771"/>
    </source>
</evidence>
<dbReference type="Pfam" id="PF05485">
    <property type="entry name" value="THAP"/>
    <property type="match status" value="1"/>
</dbReference>
<protein>
    <submittedName>
        <fullName evidence="7">THAP-type domain-containing protein</fullName>
    </submittedName>
</protein>
<keyword evidence="2 5" id="KW-0863">Zinc-finger</keyword>
<organism evidence="7 8">
    <name type="scientific">Aphis craccivora</name>
    <name type="common">Cowpea aphid</name>
    <dbReference type="NCBI Taxonomy" id="307492"/>
    <lineage>
        <taxon>Eukaryota</taxon>
        <taxon>Metazoa</taxon>
        <taxon>Ecdysozoa</taxon>
        <taxon>Arthropoda</taxon>
        <taxon>Hexapoda</taxon>
        <taxon>Insecta</taxon>
        <taxon>Pterygota</taxon>
        <taxon>Neoptera</taxon>
        <taxon>Paraneoptera</taxon>
        <taxon>Hemiptera</taxon>
        <taxon>Sternorrhyncha</taxon>
        <taxon>Aphidomorpha</taxon>
        <taxon>Aphidoidea</taxon>
        <taxon>Aphididae</taxon>
        <taxon>Aphidini</taxon>
        <taxon>Aphis</taxon>
        <taxon>Aphis</taxon>
    </lineage>
</organism>
<evidence type="ECO:0000313" key="8">
    <source>
        <dbReference type="Proteomes" id="UP000478052"/>
    </source>
</evidence>
<evidence type="ECO:0000259" key="6">
    <source>
        <dbReference type="PROSITE" id="PS50950"/>
    </source>
</evidence>
<evidence type="ECO:0000256" key="4">
    <source>
        <dbReference type="ARBA" id="ARBA00023125"/>
    </source>
</evidence>
<evidence type="ECO:0000256" key="1">
    <source>
        <dbReference type="ARBA" id="ARBA00022723"/>
    </source>
</evidence>
<reference evidence="7 8" key="1">
    <citation type="submission" date="2019-08" db="EMBL/GenBank/DDBJ databases">
        <title>Whole genome of Aphis craccivora.</title>
        <authorList>
            <person name="Voronova N.V."/>
            <person name="Shulinski R.S."/>
            <person name="Bandarenka Y.V."/>
            <person name="Zhorov D.G."/>
            <person name="Warner D."/>
        </authorList>
    </citation>
    <scope>NUCLEOTIDE SEQUENCE [LARGE SCALE GENOMIC DNA]</scope>
    <source>
        <strain evidence="7">180601</strain>
        <tissue evidence="7">Whole Body</tissue>
    </source>
</reference>
<sequence length="264" mass="30600">MFKAPKDALLLEKWTKAIQRTDRKLRPGIDSVCEKHFDETCVYRYFETKMPDGSINLIERGRLSLKKNAIPSIFPDLPRSLTMIKPIKKTKLNNISSTIENVSKTYNNLKDTLINMKLPADWFFCCAHESLVLGYLDSNHELVKKIIISSNNLNVKVSIKNKQIIITQKPVTCVDDIKKILKTVDDVKMCTESEIDNCTKSEQHCVESPKEKKFNMDVQGLLKKKNNRKPTTKHFIKNQRRSQDISKEEYEKNGYIISRKGYQN</sequence>
<accession>A0A6G0YEN1</accession>
<feature type="domain" description="THAP-type" evidence="6">
    <location>
        <begin position="1"/>
        <end position="74"/>
    </location>
</feature>
<dbReference type="InterPro" id="IPR052224">
    <property type="entry name" value="THAP_domain_protein"/>
</dbReference>
<dbReference type="OrthoDB" id="6587753at2759"/>
<dbReference type="PANTHER" id="PTHR46927:SF3">
    <property type="entry name" value="THAP-TYPE DOMAIN-CONTAINING PROTEIN"/>
    <property type="match status" value="1"/>
</dbReference>
<dbReference type="PROSITE" id="PS50950">
    <property type="entry name" value="ZF_THAP"/>
    <property type="match status" value="1"/>
</dbReference>
<evidence type="ECO:0000256" key="3">
    <source>
        <dbReference type="ARBA" id="ARBA00022833"/>
    </source>
</evidence>
<keyword evidence="8" id="KW-1185">Reference proteome</keyword>
<keyword evidence="1" id="KW-0479">Metal-binding</keyword>
<dbReference type="EMBL" id="VUJU01004480">
    <property type="protein sequence ID" value="KAF0754217.1"/>
    <property type="molecule type" value="Genomic_DNA"/>
</dbReference>
<keyword evidence="4 5" id="KW-0238">DNA-binding</keyword>
<dbReference type="AlphaFoldDB" id="A0A6G0YEN1"/>
<dbReference type="PANTHER" id="PTHR46927">
    <property type="entry name" value="AGAP005574-PA"/>
    <property type="match status" value="1"/>
</dbReference>
<dbReference type="Proteomes" id="UP000478052">
    <property type="component" value="Unassembled WGS sequence"/>
</dbReference>
<evidence type="ECO:0000313" key="7">
    <source>
        <dbReference type="EMBL" id="KAF0754217.1"/>
    </source>
</evidence>
<dbReference type="SMART" id="SM00692">
    <property type="entry name" value="DM3"/>
    <property type="match status" value="1"/>
</dbReference>